<keyword evidence="13 18" id="KW-0472">Membrane</keyword>
<reference evidence="21" key="2">
    <citation type="journal article" date="2023" name="Plants (Basel)">
        <title>Annotation of the Turnera subulata (Passifloraceae) Draft Genome Reveals the S-Locus Evolved after the Divergence of Turneroideae from Passifloroideae in a Stepwise Manner.</title>
        <authorList>
            <person name="Henning P.M."/>
            <person name="Roalson E.H."/>
            <person name="Mir W."/>
            <person name="McCubbin A.G."/>
            <person name="Shore J.S."/>
        </authorList>
    </citation>
    <scope>NUCLEOTIDE SEQUENCE</scope>
    <source>
        <strain evidence="21">F60SS</strain>
    </source>
</reference>
<evidence type="ECO:0000256" key="7">
    <source>
        <dbReference type="ARBA" id="ARBA00022692"/>
    </source>
</evidence>
<feature type="transmembrane region" description="Helical" evidence="18">
    <location>
        <begin position="20"/>
        <end position="40"/>
    </location>
</feature>
<feature type="transmembrane region" description="Helical" evidence="18">
    <location>
        <begin position="649"/>
        <end position="667"/>
    </location>
</feature>
<evidence type="ECO:0000256" key="6">
    <source>
        <dbReference type="ARBA" id="ARBA00022679"/>
    </source>
</evidence>
<keyword evidence="6" id="KW-0808">Transferase</keyword>
<evidence type="ECO:0000256" key="12">
    <source>
        <dbReference type="ARBA" id="ARBA00022989"/>
    </source>
</evidence>
<keyword evidence="15" id="KW-0325">Glycoprotein</keyword>
<dbReference type="GO" id="GO:0005524">
    <property type="term" value="F:ATP binding"/>
    <property type="evidence" value="ECO:0007669"/>
    <property type="project" value="UniProtKB-KW"/>
</dbReference>
<feature type="transmembrane region" description="Helical" evidence="18">
    <location>
        <begin position="821"/>
        <end position="844"/>
    </location>
</feature>
<keyword evidence="9" id="KW-0547">Nucleotide-binding</keyword>
<keyword evidence="7 18" id="KW-0812">Transmembrane</keyword>
<evidence type="ECO:0000256" key="10">
    <source>
        <dbReference type="ARBA" id="ARBA00022777"/>
    </source>
</evidence>
<evidence type="ECO:0000256" key="15">
    <source>
        <dbReference type="ARBA" id="ARBA00023180"/>
    </source>
</evidence>
<dbReference type="GO" id="GO:0004674">
    <property type="term" value="F:protein serine/threonine kinase activity"/>
    <property type="evidence" value="ECO:0007669"/>
    <property type="project" value="UniProtKB-KW"/>
</dbReference>
<keyword evidence="8" id="KW-0732">Signal</keyword>
<dbReference type="InterPro" id="IPR002259">
    <property type="entry name" value="Eqnu_transpt"/>
</dbReference>
<feature type="transmembrane region" description="Helical" evidence="18">
    <location>
        <begin position="52"/>
        <end position="82"/>
    </location>
</feature>
<dbReference type="CDD" id="cd01098">
    <property type="entry name" value="PAN_AP_plant"/>
    <property type="match status" value="1"/>
</dbReference>
<keyword evidence="11" id="KW-0067">ATP-binding</keyword>
<dbReference type="Pfam" id="PF08276">
    <property type="entry name" value="PAN_2"/>
    <property type="match status" value="1"/>
</dbReference>
<evidence type="ECO:0000313" key="22">
    <source>
        <dbReference type="Proteomes" id="UP001141552"/>
    </source>
</evidence>
<reference evidence="21" key="1">
    <citation type="submission" date="2022-02" db="EMBL/GenBank/DDBJ databases">
        <authorList>
            <person name="Henning P.M."/>
            <person name="McCubbin A.G."/>
            <person name="Shore J.S."/>
        </authorList>
    </citation>
    <scope>NUCLEOTIDE SEQUENCE</scope>
    <source>
        <strain evidence="21">F60SS</strain>
        <tissue evidence="21">Leaves</tissue>
    </source>
</reference>
<evidence type="ECO:0000259" key="19">
    <source>
        <dbReference type="PROSITE" id="PS50011"/>
    </source>
</evidence>
<dbReference type="Proteomes" id="UP001141552">
    <property type="component" value="Unassembled WGS sequence"/>
</dbReference>
<dbReference type="GO" id="GO:0005337">
    <property type="term" value="F:nucleoside transmembrane transporter activity"/>
    <property type="evidence" value="ECO:0007669"/>
    <property type="project" value="InterPro"/>
</dbReference>
<comment type="similarity">
    <text evidence="2">Belongs to the SLC29A/ENT transporter (TC 2.A.57) family.</text>
</comment>
<comment type="catalytic activity">
    <reaction evidence="17">
        <text>L-seryl-[protein] + ATP = O-phospho-L-seryl-[protein] + ADP + H(+)</text>
        <dbReference type="Rhea" id="RHEA:17989"/>
        <dbReference type="Rhea" id="RHEA-COMP:9863"/>
        <dbReference type="Rhea" id="RHEA-COMP:11604"/>
        <dbReference type="ChEBI" id="CHEBI:15378"/>
        <dbReference type="ChEBI" id="CHEBI:29999"/>
        <dbReference type="ChEBI" id="CHEBI:30616"/>
        <dbReference type="ChEBI" id="CHEBI:83421"/>
        <dbReference type="ChEBI" id="CHEBI:456216"/>
        <dbReference type="EC" id="2.7.11.1"/>
    </reaction>
</comment>
<protein>
    <recommendedName>
        <fullName evidence="3">non-specific serine/threonine protein kinase</fullName>
        <ecNumber evidence="3">2.7.11.1</ecNumber>
    </recommendedName>
</protein>
<dbReference type="AlphaFoldDB" id="A0A9Q0FTU5"/>
<feature type="domain" description="Apple" evidence="20">
    <location>
        <begin position="271"/>
        <end position="347"/>
    </location>
</feature>
<keyword evidence="4" id="KW-0813">Transport</keyword>
<keyword evidence="14" id="KW-1015">Disulfide bond</keyword>
<organism evidence="21 22">
    <name type="scientific">Turnera subulata</name>
    <dbReference type="NCBI Taxonomy" id="218843"/>
    <lineage>
        <taxon>Eukaryota</taxon>
        <taxon>Viridiplantae</taxon>
        <taxon>Streptophyta</taxon>
        <taxon>Embryophyta</taxon>
        <taxon>Tracheophyta</taxon>
        <taxon>Spermatophyta</taxon>
        <taxon>Magnoliopsida</taxon>
        <taxon>eudicotyledons</taxon>
        <taxon>Gunneridae</taxon>
        <taxon>Pentapetalae</taxon>
        <taxon>rosids</taxon>
        <taxon>fabids</taxon>
        <taxon>Malpighiales</taxon>
        <taxon>Passifloraceae</taxon>
        <taxon>Turnera</taxon>
    </lineage>
</organism>
<feature type="transmembrane region" description="Helical" evidence="18">
    <location>
        <begin position="218"/>
        <end position="235"/>
    </location>
</feature>
<evidence type="ECO:0000256" key="13">
    <source>
        <dbReference type="ARBA" id="ARBA00023136"/>
    </source>
</evidence>
<feature type="domain" description="Protein kinase" evidence="19">
    <location>
        <begin position="407"/>
        <end position="850"/>
    </location>
</feature>
<feature type="transmembrane region" description="Helical" evidence="18">
    <location>
        <begin position="705"/>
        <end position="725"/>
    </location>
</feature>
<gene>
    <name evidence="21" type="ORF">Tsubulata_015330</name>
</gene>
<dbReference type="PROSITE" id="PS50011">
    <property type="entry name" value="PROTEIN_KINASE_DOM"/>
    <property type="match status" value="1"/>
</dbReference>
<dbReference type="SMART" id="SM00473">
    <property type="entry name" value="PAN_AP"/>
    <property type="match status" value="1"/>
</dbReference>
<dbReference type="GO" id="GO:0005886">
    <property type="term" value="C:plasma membrane"/>
    <property type="evidence" value="ECO:0007669"/>
    <property type="project" value="TreeGrafter"/>
</dbReference>
<dbReference type="PANTHER" id="PTHR10332">
    <property type="entry name" value="EQUILIBRATIVE NUCLEOSIDE TRANSPORTER"/>
    <property type="match status" value="1"/>
</dbReference>
<keyword evidence="5" id="KW-0723">Serine/threonine-protein kinase</keyword>
<evidence type="ECO:0000256" key="9">
    <source>
        <dbReference type="ARBA" id="ARBA00022741"/>
    </source>
</evidence>
<evidence type="ECO:0000256" key="8">
    <source>
        <dbReference type="ARBA" id="ARBA00022729"/>
    </source>
</evidence>
<dbReference type="FunFam" id="3.30.200.20:FF:000195">
    <property type="entry name" value="G-type lectin S-receptor-like serine/threonine-protein kinase"/>
    <property type="match status" value="1"/>
</dbReference>
<comment type="catalytic activity">
    <reaction evidence="16">
        <text>L-threonyl-[protein] + ATP = O-phospho-L-threonyl-[protein] + ADP + H(+)</text>
        <dbReference type="Rhea" id="RHEA:46608"/>
        <dbReference type="Rhea" id="RHEA-COMP:11060"/>
        <dbReference type="Rhea" id="RHEA-COMP:11605"/>
        <dbReference type="ChEBI" id="CHEBI:15378"/>
        <dbReference type="ChEBI" id="CHEBI:30013"/>
        <dbReference type="ChEBI" id="CHEBI:30616"/>
        <dbReference type="ChEBI" id="CHEBI:61977"/>
        <dbReference type="ChEBI" id="CHEBI:456216"/>
        <dbReference type="EC" id="2.7.11.1"/>
    </reaction>
</comment>
<feature type="transmembrane region" description="Helical" evidence="18">
    <location>
        <begin position="786"/>
        <end position="809"/>
    </location>
</feature>
<dbReference type="Gene3D" id="1.10.510.10">
    <property type="entry name" value="Transferase(Phosphotransferase) domain 1"/>
    <property type="match status" value="1"/>
</dbReference>
<evidence type="ECO:0000259" key="20">
    <source>
        <dbReference type="PROSITE" id="PS50948"/>
    </source>
</evidence>
<dbReference type="InterPro" id="IPR003609">
    <property type="entry name" value="Pan_app"/>
</dbReference>
<dbReference type="Pfam" id="PF01733">
    <property type="entry name" value="Nucleoside_tran"/>
    <property type="match status" value="1"/>
</dbReference>
<comment type="subcellular location">
    <subcellularLocation>
        <location evidence="1">Membrane</location>
        <topology evidence="1">Multi-pass membrane protein</topology>
    </subcellularLocation>
</comment>
<feature type="transmembrane region" description="Helical" evidence="18">
    <location>
        <begin position="192"/>
        <end position="212"/>
    </location>
</feature>
<keyword evidence="10" id="KW-0418">Kinase</keyword>
<dbReference type="OrthoDB" id="813418at2759"/>
<feature type="transmembrane region" description="Helical" evidence="18">
    <location>
        <begin position="102"/>
        <end position="123"/>
    </location>
</feature>
<evidence type="ECO:0000313" key="21">
    <source>
        <dbReference type="EMBL" id="KAJ4837739.1"/>
    </source>
</evidence>
<sequence>MTSANGTEAPTRLEDYHPSRVLTLVYQPFAVGTMAILAHYEAKIDTRKRNILGYILFAATASGKGGPGPFVGVCAFVAAFGVADAHVQGGMVGDLAFMCPEFMQSFFAGLAASGALTSALRLITKAAFDKANDGLRKGAIKYYRAKAASEGSKTVSADLAAAGIHKPVNEEEEDKTVERLSNKELLLQNVDYALDLYLIYVLTLSIFPGFLYENTGQHGLGAWYALVLIAMYNVWDLIGRYVPLISCISCLNGFEPQNAEEWSKGNWTSGCIRSRLLRCNRSENGSEGEKEDGFLKLDTECRNECLSDCSCVAYAYYPGFGCILWRGNLDDMQKFSSGGSDLYIRLTYSELGIKEWKVKIGKISVLIEEERPIISDWKMNVEKIRRENLQELPLFSLDTLATATKNFHESNKLGQGGFGPVYKGTMPDGEPIAVKRLSRASRQGLEEFMNEVSVISKLQHRNLVRLLGCCVEGEENIGYMSPEYAIKGQFSEKSDVFSFGVLLLEIVSGRRNTSFHDNAQALSLLEFAWKLWNEGKVEDLVDPVIFYPCFQEEIHRCIHVGLLCVQEYAEDRPAVPIIISMLNSEIMELPAPKQVAFVERKYQTDADYFHQSKQRYSLNDVTLTDASVVAAEKENEIPTRLQKYHPSRVVTLIYQPFAFGTITILACNESKLNTRLRNIAGYILYTASTLMLLMVDVITSGKAGIGYFVGVCACVACFGLADALVQGGMVGDLSLMCPEFNQAASEGSKTVLADLAAAGIQTSQNLTMRGTLLEDMCPSWYADQGWMITLTSFLGITNGYLTVCILMVAPRGYKGPEQNALGNLLVLFLLGGIFSGVCLDWLWIIGKGSF</sequence>
<evidence type="ECO:0000256" key="17">
    <source>
        <dbReference type="ARBA" id="ARBA00048679"/>
    </source>
</evidence>
<dbReference type="PANTHER" id="PTHR10332:SF38">
    <property type="entry name" value="EQUILIBRATIVE NUCLEOTIDE TRANSPORTER 3-RELATED"/>
    <property type="match status" value="1"/>
</dbReference>
<evidence type="ECO:0000256" key="5">
    <source>
        <dbReference type="ARBA" id="ARBA00022527"/>
    </source>
</evidence>
<keyword evidence="12 18" id="KW-1133">Transmembrane helix</keyword>
<evidence type="ECO:0000256" key="2">
    <source>
        <dbReference type="ARBA" id="ARBA00007965"/>
    </source>
</evidence>
<keyword evidence="22" id="KW-1185">Reference proteome</keyword>
<evidence type="ECO:0000256" key="1">
    <source>
        <dbReference type="ARBA" id="ARBA00004141"/>
    </source>
</evidence>
<dbReference type="Gene3D" id="3.30.200.20">
    <property type="entry name" value="Phosphorylase Kinase, domain 1"/>
    <property type="match status" value="1"/>
</dbReference>
<dbReference type="SUPFAM" id="SSF56112">
    <property type="entry name" value="Protein kinase-like (PK-like)"/>
    <property type="match status" value="1"/>
</dbReference>
<evidence type="ECO:0000256" key="14">
    <source>
        <dbReference type="ARBA" id="ARBA00023157"/>
    </source>
</evidence>
<comment type="caution">
    <text evidence="21">The sequence shown here is derived from an EMBL/GenBank/DDBJ whole genome shotgun (WGS) entry which is preliminary data.</text>
</comment>
<proteinExistence type="inferred from homology"/>
<accession>A0A9Q0FTU5</accession>
<evidence type="ECO:0000256" key="11">
    <source>
        <dbReference type="ARBA" id="ARBA00022840"/>
    </source>
</evidence>
<dbReference type="Pfam" id="PF07714">
    <property type="entry name" value="PK_Tyr_Ser-Thr"/>
    <property type="match status" value="1"/>
</dbReference>
<dbReference type="PROSITE" id="PS50948">
    <property type="entry name" value="PAN"/>
    <property type="match status" value="1"/>
</dbReference>
<dbReference type="EMBL" id="JAKUCV010003748">
    <property type="protein sequence ID" value="KAJ4837739.1"/>
    <property type="molecule type" value="Genomic_DNA"/>
</dbReference>
<evidence type="ECO:0000256" key="3">
    <source>
        <dbReference type="ARBA" id="ARBA00012513"/>
    </source>
</evidence>
<dbReference type="InterPro" id="IPR011009">
    <property type="entry name" value="Kinase-like_dom_sf"/>
</dbReference>
<feature type="transmembrane region" description="Helical" evidence="18">
    <location>
        <begin position="679"/>
        <end position="698"/>
    </location>
</feature>
<dbReference type="InterPro" id="IPR001245">
    <property type="entry name" value="Ser-Thr/Tyr_kinase_cat_dom"/>
</dbReference>
<dbReference type="EC" id="2.7.11.1" evidence="3"/>
<evidence type="ECO:0000256" key="18">
    <source>
        <dbReference type="SAM" id="Phobius"/>
    </source>
</evidence>
<dbReference type="InterPro" id="IPR000719">
    <property type="entry name" value="Prot_kinase_dom"/>
</dbReference>
<evidence type="ECO:0000256" key="16">
    <source>
        <dbReference type="ARBA" id="ARBA00047899"/>
    </source>
</evidence>
<evidence type="ECO:0000256" key="4">
    <source>
        <dbReference type="ARBA" id="ARBA00022448"/>
    </source>
</evidence>
<name>A0A9Q0FTU5_9ROSI</name>